<keyword evidence="10 17" id="KW-0418">Kinase</keyword>
<evidence type="ECO:0000259" key="15">
    <source>
        <dbReference type="Pfam" id="PF00391"/>
    </source>
</evidence>
<dbReference type="InterPro" id="IPR013815">
    <property type="entry name" value="ATP_grasp_subdomain_1"/>
</dbReference>
<dbReference type="Pfam" id="PF01326">
    <property type="entry name" value="PPDK_N"/>
    <property type="match status" value="1"/>
</dbReference>
<dbReference type="PANTHER" id="PTHR43030">
    <property type="entry name" value="PHOSPHOENOLPYRUVATE SYNTHASE"/>
    <property type="match status" value="1"/>
</dbReference>
<dbReference type="InterPro" id="IPR008279">
    <property type="entry name" value="PEP-util_enz_mobile_dom"/>
</dbReference>
<organism evidence="17 18">
    <name type="scientific">Desulfolutivibrio sulfodismutans</name>
    <dbReference type="NCBI Taxonomy" id="63561"/>
    <lineage>
        <taxon>Bacteria</taxon>
        <taxon>Pseudomonadati</taxon>
        <taxon>Thermodesulfobacteriota</taxon>
        <taxon>Desulfovibrionia</taxon>
        <taxon>Desulfovibrionales</taxon>
        <taxon>Desulfovibrionaceae</taxon>
        <taxon>Desulfolutivibrio</taxon>
    </lineage>
</organism>
<dbReference type="SUPFAM" id="SSF56059">
    <property type="entry name" value="Glutathione synthetase ATP-binding domain-like"/>
    <property type="match status" value="1"/>
</dbReference>
<dbReference type="AlphaFoldDB" id="A0A7K3NI28"/>
<feature type="domain" description="PEP-utilising enzyme mobile" evidence="15">
    <location>
        <begin position="491"/>
        <end position="557"/>
    </location>
</feature>
<evidence type="ECO:0000256" key="1">
    <source>
        <dbReference type="ARBA" id="ARBA00001946"/>
    </source>
</evidence>
<reference evidence="17 18" key="1">
    <citation type="submission" date="2020-02" db="EMBL/GenBank/DDBJ databases">
        <title>Comparative genomics of sulfur disproportionating microorganisms.</title>
        <authorList>
            <person name="Ward L.M."/>
            <person name="Bertran E."/>
            <person name="Johnston D.T."/>
        </authorList>
    </citation>
    <scope>NUCLEOTIDE SEQUENCE [LARGE SCALE GENOMIC DNA]</scope>
    <source>
        <strain evidence="17 18">DSM 3696</strain>
    </source>
</reference>
<dbReference type="EC" id="2.7.9.2" evidence="5"/>
<evidence type="ECO:0000256" key="10">
    <source>
        <dbReference type="ARBA" id="ARBA00022777"/>
    </source>
</evidence>
<evidence type="ECO:0000313" key="17">
    <source>
        <dbReference type="EMBL" id="NDY55445.1"/>
    </source>
</evidence>
<dbReference type="SUPFAM" id="SSF52009">
    <property type="entry name" value="Phosphohistidine domain"/>
    <property type="match status" value="1"/>
</dbReference>
<evidence type="ECO:0000256" key="11">
    <source>
        <dbReference type="ARBA" id="ARBA00022840"/>
    </source>
</evidence>
<keyword evidence="18" id="KW-1185">Reference proteome</keyword>
<evidence type="ECO:0000256" key="6">
    <source>
        <dbReference type="ARBA" id="ARBA00021623"/>
    </source>
</evidence>
<evidence type="ECO:0000256" key="8">
    <source>
        <dbReference type="ARBA" id="ARBA00022723"/>
    </source>
</evidence>
<proteinExistence type="inferred from homology"/>
<comment type="pathway">
    <text evidence="3">Carbohydrate biosynthesis; gluconeogenesis.</text>
</comment>
<evidence type="ECO:0000256" key="7">
    <source>
        <dbReference type="ARBA" id="ARBA00022679"/>
    </source>
</evidence>
<dbReference type="Pfam" id="PF00391">
    <property type="entry name" value="PEP-utilizers"/>
    <property type="match status" value="1"/>
</dbReference>
<dbReference type="InterPro" id="IPR002192">
    <property type="entry name" value="PPDK_AMP/ATP-bd"/>
</dbReference>
<dbReference type="GO" id="GO:0005524">
    <property type="term" value="F:ATP binding"/>
    <property type="evidence" value="ECO:0007669"/>
    <property type="project" value="UniProtKB-KW"/>
</dbReference>
<evidence type="ECO:0000256" key="9">
    <source>
        <dbReference type="ARBA" id="ARBA00022741"/>
    </source>
</evidence>
<dbReference type="Gene3D" id="3.30.470.20">
    <property type="entry name" value="ATP-grasp fold, B domain"/>
    <property type="match status" value="1"/>
</dbReference>
<protein>
    <recommendedName>
        <fullName evidence="6">Phosphoenolpyruvate synthase</fullName>
        <ecNumber evidence="5">2.7.9.2</ecNumber>
    </recommendedName>
    <alternativeName>
        <fullName evidence="13">Pyruvate, water dikinase</fullName>
    </alternativeName>
</protein>
<dbReference type="GO" id="GO:0008986">
    <property type="term" value="F:pyruvate, water dikinase activity"/>
    <property type="evidence" value="ECO:0007669"/>
    <property type="project" value="UniProtKB-EC"/>
</dbReference>
<comment type="similarity">
    <text evidence="4">Belongs to the PEP-utilizing enzyme family.</text>
</comment>
<evidence type="ECO:0000259" key="16">
    <source>
        <dbReference type="Pfam" id="PF01326"/>
    </source>
</evidence>
<dbReference type="Proteomes" id="UP000469724">
    <property type="component" value="Unassembled WGS sequence"/>
</dbReference>
<comment type="function">
    <text evidence="2">Catalyzes the phosphorylation of pyruvate to phosphoenolpyruvate.</text>
</comment>
<gene>
    <name evidence="17" type="ORF">G3N56_01635</name>
</gene>
<dbReference type="EMBL" id="JAAGRQ010000004">
    <property type="protein sequence ID" value="NDY55445.1"/>
    <property type="molecule type" value="Genomic_DNA"/>
</dbReference>
<keyword evidence="12" id="KW-0460">Magnesium</keyword>
<sequence>MSPHLFSDLAGRWRRRRERREAAALDWIKSRYHIFRVLLANNESALAAMAEVDGLVNEHETTRLTETVRTLLEMAMDLVDGLNRLTENAHLGLYPRIENLGRRLEKALESYGRAPRRVWLPLEDVTADMREQAGGKAQPLGGLLRAGLPVPAGVCITRRACREYLRQARLEDRLKALLRQAALPGADIGEVSSRAKAMVLASEPTPEFAAQLHAAWEHLCRDWPHGMSARSSASSEDGREHSFAGQFASVLGVSSPEALVGAFKTVLASAFAARALAYRIGAGLASESLDMAVLCQRMIAARSSGVLFTRDPMDPDGGRMLLTAVPGLGTQAVSGRAVADVYRPARELGTEPTRDTPVEIAEKTVREVLAPRGGLRLEDVPEDMRHAALLAPGQIEALRGHGLRIEALAGCPQDIEWSVDEDGRVWILQARPARLVPTASGRAAGPSSGDAERVLLAGGVGASPGRAAGCLFTARSRSDLDAAARAQRPIVLALHQSLVDAASLVPEVAAVLVDMGNPLDHLAALSRELGIPMITGLGTATTALQHGEWVLADADRGLVLAADPRLWRDISRPASRTPSRPVDAAANLRRMILPLNLTDAYGPTFSIQEIKSLHDVVRYVHEKAVIALFETGDAVAEQTFSLVRRLRDGAGLSFLIIDLGGGLVPGRSATVGSEDILCEPLAALCRGMATPGLRWGKPPPIPGVSGLISRSMLDGRSERPVGNPNYALAARDYLNVNARVDYHFAMIDAVCGANPRENSIRFRFKGGGTARVQRERRARFVEEVLREEEFYTTRQGDMVTAALVEGSRETVQDKMEMLGRFLGFSRLLDAVMIDDDMPGRVARAFRAGDYSLDGLAGIAPGNGP</sequence>
<name>A0A7K3NI28_9BACT</name>
<keyword evidence="8" id="KW-0479">Metal-binding</keyword>
<evidence type="ECO:0000256" key="3">
    <source>
        <dbReference type="ARBA" id="ARBA00004742"/>
    </source>
</evidence>
<evidence type="ECO:0000256" key="13">
    <source>
        <dbReference type="ARBA" id="ARBA00033470"/>
    </source>
</evidence>
<evidence type="ECO:0000313" key="18">
    <source>
        <dbReference type="Proteomes" id="UP000469724"/>
    </source>
</evidence>
<dbReference type="InterPro" id="IPR006319">
    <property type="entry name" value="PEP_synth"/>
</dbReference>
<dbReference type="RefSeq" id="WP_163300497.1">
    <property type="nucleotide sequence ID" value="NZ_JAAGRQ010000004.1"/>
</dbReference>
<dbReference type="PANTHER" id="PTHR43030:SF1">
    <property type="entry name" value="PHOSPHOENOLPYRUVATE SYNTHASE"/>
    <property type="match status" value="1"/>
</dbReference>
<dbReference type="InterPro" id="IPR036637">
    <property type="entry name" value="Phosphohistidine_dom_sf"/>
</dbReference>
<accession>A0A7K3NI28</accession>
<feature type="domain" description="Pyruvate phosphate dikinase AMP/ATP-binding" evidence="16">
    <location>
        <begin position="131"/>
        <end position="437"/>
    </location>
</feature>
<keyword evidence="17" id="KW-0670">Pyruvate</keyword>
<comment type="cofactor">
    <cofactor evidence="1">
        <name>Mg(2+)</name>
        <dbReference type="ChEBI" id="CHEBI:18420"/>
    </cofactor>
</comment>
<evidence type="ECO:0000256" key="2">
    <source>
        <dbReference type="ARBA" id="ARBA00002988"/>
    </source>
</evidence>
<keyword evidence="11" id="KW-0067">ATP-binding</keyword>
<dbReference type="GO" id="GO:0046872">
    <property type="term" value="F:metal ion binding"/>
    <property type="evidence" value="ECO:0007669"/>
    <property type="project" value="UniProtKB-KW"/>
</dbReference>
<keyword evidence="9" id="KW-0547">Nucleotide-binding</keyword>
<evidence type="ECO:0000256" key="5">
    <source>
        <dbReference type="ARBA" id="ARBA00011996"/>
    </source>
</evidence>
<keyword evidence="7" id="KW-0808">Transferase</keyword>
<evidence type="ECO:0000256" key="14">
    <source>
        <dbReference type="ARBA" id="ARBA00047700"/>
    </source>
</evidence>
<evidence type="ECO:0000256" key="4">
    <source>
        <dbReference type="ARBA" id="ARBA00007837"/>
    </source>
</evidence>
<dbReference type="UniPathway" id="UPA00138"/>
<comment type="catalytic activity">
    <reaction evidence="14">
        <text>pyruvate + ATP + H2O = phosphoenolpyruvate + AMP + phosphate + 2 H(+)</text>
        <dbReference type="Rhea" id="RHEA:11364"/>
        <dbReference type="ChEBI" id="CHEBI:15361"/>
        <dbReference type="ChEBI" id="CHEBI:15377"/>
        <dbReference type="ChEBI" id="CHEBI:15378"/>
        <dbReference type="ChEBI" id="CHEBI:30616"/>
        <dbReference type="ChEBI" id="CHEBI:43474"/>
        <dbReference type="ChEBI" id="CHEBI:58702"/>
        <dbReference type="ChEBI" id="CHEBI:456215"/>
        <dbReference type="EC" id="2.7.9.2"/>
    </reaction>
</comment>
<comment type="caution">
    <text evidence="17">The sequence shown here is derived from an EMBL/GenBank/DDBJ whole genome shotgun (WGS) entry which is preliminary data.</text>
</comment>
<dbReference type="Gene3D" id="3.30.1490.20">
    <property type="entry name" value="ATP-grasp fold, A domain"/>
    <property type="match status" value="1"/>
</dbReference>
<dbReference type="Gene3D" id="3.50.30.10">
    <property type="entry name" value="Phosphohistidine domain"/>
    <property type="match status" value="1"/>
</dbReference>
<dbReference type="GO" id="GO:0006094">
    <property type="term" value="P:gluconeogenesis"/>
    <property type="evidence" value="ECO:0007669"/>
    <property type="project" value="UniProtKB-UniPathway"/>
</dbReference>
<evidence type="ECO:0000256" key="12">
    <source>
        <dbReference type="ARBA" id="ARBA00022842"/>
    </source>
</evidence>